<feature type="compositionally biased region" description="Low complexity" evidence="1">
    <location>
        <begin position="311"/>
        <end position="338"/>
    </location>
</feature>
<sequence length="658" mass="73086">MSRPLWLKFCIIIIITSTNLLPIGSANPSLHNNGNNNNNNHALVVSGWQRSVESQLSRVVGQLDQLEARVTRIQSLMLLRFDNIETGQTTSKLRMEVWGDELNRMNRLLESKFDIILANIDSKLESKLTAMQRDNRRYQEFLSNAFNSVALGQEKVKEKVILTMNEVNSSLEVWKSTAKNFTAKGDTSTSLLVQNSDKMLNILQDFVANSSLSSQSSLSSSSGCGHQDKMSQQKNNTTTLPTSSLNIDFAELQNQTTTQYQLLGNKVTNMFEDLMRRSSSMEGLLKDAVSIANVTRRDVHDGFRTVLALSPSSTSQNYNNNQQRSYNSRSNSYGNNNNNGGGGGASSSELMSAVIVEALASVDSMSTALGRKITEFSRSMDERLEMVSMSINGFLESCVRIQDNQPLIEEHIADLLIKILNTVDNSTRSASELWLGVANQILDERDNFTRTYYSGCTDINTEDEITPFLPPDSGGAVNRGHQNGATQTTNNRNHHHHQPRTSSNSFEALLLQTGNEVVNNKISSSPLSSPRRPPSFPQLPTTHSRYDDDEIFDTEDTETLDSGEEETTTTTTFPEESSPDTNRHNQHHRHNDNHQQPRRPARPTASNSNRRRSGNRADGESLTEADKMSLWESLVVLSPSPPPSLTTNTTTTSPTSST</sequence>
<feature type="compositionally biased region" description="Basic and acidic residues" evidence="1">
    <location>
        <begin position="615"/>
        <end position="629"/>
    </location>
</feature>
<keyword evidence="4" id="KW-1185">Reference proteome</keyword>
<organism evidence="3 4">
    <name type="scientific">Folsomia candida</name>
    <name type="common">Springtail</name>
    <dbReference type="NCBI Taxonomy" id="158441"/>
    <lineage>
        <taxon>Eukaryota</taxon>
        <taxon>Metazoa</taxon>
        <taxon>Ecdysozoa</taxon>
        <taxon>Arthropoda</taxon>
        <taxon>Hexapoda</taxon>
        <taxon>Collembola</taxon>
        <taxon>Entomobryomorpha</taxon>
        <taxon>Isotomoidea</taxon>
        <taxon>Isotomidae</taxon>
        <taxon>Proisotominae</taxon>
        <taxon>Folsomia</taxon>
    </lineage>
</organism>
<feature type="region of interest" description="Disordered" evidence="1">
    <location>
        <begin position="520"/>
        <end position="658"/>
    </location>
</feature>
<evidence type="ECO:0000256" key="1">
    <source>
        <dbReference type="SAM" id="MobiDB-lite"/>
    </source>
</evidence>
<reference evidence="3 4" key="1">
    <citation type="submission" date="2015-12" db="EMBL/GenBank/DDBJ databases">
        <title>The genome of Folsomia candida.</title>
        <authorList>
            <person name="Faddeeva A."/>
            <person name="Derks M.F."/>
            <person name="Anvar Y."/>
            <person name="Smit S."/>
            <person name="Van Straalen N."/>
            <person name="Roelofs D."/>
        </authorList>
    </citation>
    <scope>NUCLEOTIDE SEQUENCE [LARGE SCALE GENOMIC DNA]</scope>
    <source>
        <strain evidence="3 4">VU population</strain>
        <tissue evidence="3">Whole body</tissue>
    </source>
</reference>
<dbReference type="AlphaFoldDB" id="A0A226D931"/>
<feature type="chain" id="PRO_5012307858" evidence="2">
    <location>
        <begin position="27"/>
        <end position="658"/>
    </location>
</feature>
<feature type="signal peptide" evidence="2">
    <location>
        <begin position="1"/>
        <end position="26"/>
    </location>
</feature>
<dbReference type="Proteomes" id="UP000198287">
    <property type="component" value="Unassembled WGS sequence"/>
</dbReference>
<proteinExistence type="predicted"/>
<gene>
    <name evidence="3" type="ORF">Fcan01_23478</name>
</gene>
<feature type="compositionally biased region" description="Low complexity" evidence="1">
    <location>
        <begin position="568"/>
        <end position="580"/>
    </location>
</feature>
<feature type="region of interest" description="Disordered" evidence="1">
    <location>
        <begin position="311"/>
        <end position="346"/>
    </location>
</feature>
<feature type="compositionally biased region" description="Basic residues" evidence="1">
    <location>
        <begin position="584"/>
        <end position="601"/>
    </location>
</feature>
<feature type="compositionally biased region" description="Acidic residues" evidence="1">
    <location>
        <begin position="547"/>
        <end position="567"/>
    </location>
</feature>
<feature type="region of interest" description="Disordered" evidence="1">
    <location>
        <begin position="463"/>
        <end position="503"/>
    </location>
</feature>
<evidence type="ECO:0000313" key="4">
    <source>
        <dbReference type="Proteomes" id="UP000198287"/>
    </source>
</evidence>
<keyword evidence="2" id="KW-0732">Signal</keyword>
<evidence type="ECO:0000256" key="2">
    <source>
        <dbReference type="SAM" id="SignalP"/>
    </source>
</evidence>
<protein>
    <submittedName>
        <fullName evidence="3">Uncharacterized protein</fullName>
    </submittedName>
</protein>
<dbReference type="OrthoDB" id="6372889at2759"/>
<accession>A0A226D931</accession>
<feature type="region of interest" description="Disordered" evidence="1">
    <location>
        <begin position="217"/>
        <end position="241"/>
    </location>
</feature>
<name>A0A226D931_FOLCA</name>
<evidence type="ECO:0000313" key="3">
    <source>
        <dbReference type="EMBL" id="OXA41653.1"/>
    </source>
</evidence>
<comment type="caution">
    <text evidence="3">The sequence shown here is derived from an EMBL/GenBank/DDBJ whole genome shotgun (WGS) entry which is preliminary data.</text>
</comment>
<feature type="compositionally biased region" description="Low complexity" evidence="1">
    <location>
        <begin position="645"/>
        <end position="658"/>
    </location>
</feature>
<dbReference type="EMBL" id="LNIX01000028">
    <property type="protein sequence ID" value="OXA41653.1"/>
    <property type="molecule type" value="Genomic_DNA"/>
</dbReference>